<proteinExistence type="predicted"/>
<evidence type="ECO:0000313" key="2">
    <source>
        <dbReference type="Proteomes" id="UP000075243"/>
    </source>
</evidence>
<sequence length="67" mass="7739">MSERVPSSRTIRLGRVQPQAPGHRTIFCNDRQANLPVRFKVRFRVSTHAVSRFSDSVIVAPPYRFEL</sequence>
<dbReference type="STRING" id="3821.A0A151TFX0"/>
<dbReference type="Gramene" id="C.cajan_11855.t">
    <property type="protein sequence ID" value="C.cajan_11855.t.cds1"/>
    <property type="gene ID" value="C.cajan_11855"/>
</dbReference>
<dbReference type="Proteomes" id="UP000075243">
    <property type="component" value="Chromosome 6"/>
</dbReference>
<evidence type="ECO:0000313" key="1">
    <source>
        <dbReference type="EMBL" id="KYP65941.1"/>
    </source>
</evidence>
<gene>
    <name evidence="1" type="ORF">KK1_012218</name>
</gene>
<organism evidence="1 2">
    <name type="scientific">Cajanus cajan</name>
    <name type="common">Pigeon pea</name>
    <name type="synonym">Cajanus indicus</name>
    <dbReference type="NCBI Taxonomy" id="3821"/>
    <lineage>
        <taxon>Eukaryota</taxon>
        <taxon>Viridiplantae</taxon>
        <taxon>Streptophyta</taxon>
        <taxon>Embryophyta</taxon>
        <taxon>Tracheophyta</taxon>
        <taxon>Spermatophyta</taxon>
        <taxon>Magnoliopsida</taxon>
        <taxon>eudicotyledons</taxon>
        <taxon>Gunneridae</taxon>
        <taxon>Pentapetalae</taxon>
        <taxon>rosids</taxon>
        <taxon>fabids</taxon>
        <taxon>Fabales</taxon>
        <taxon>Fabaceae</taxon>
        <taxon>Papilionoideae</taxon>
        <taxon>50 kb inversion clade</taxon>
        <taxon>NPAAA clade</taxon>
        <taxon>indigoferoid/millettioid clade</taxon>
        <taxon>Phaseoleae</taxon>
        <taxon>Cajanus</taxon>
    </lineage>
</organism>
<reference evidence="1 2" key="1">
    <citation type="journal article" date="2012" name="Nat. Biotechnol.">
        <title>Draft genome sequence of pigeonpea (Cajanus cajan), an orphan legume crop of resource-poor farmers.</title>
        <authorList>
            <person name="Varshney R.K."/>
            <person name="Chen W."/>
            <person name="Li Y."/>
            <person name="Bharti A.K."/>
            <person name="Saxena R.K."/>
            <person name="Schlueter J.A."/>
            <person name="Donoghue M.T."/>
            <person name="Azam S."/>
            <person name="Fan G."/>
            <person name="Whaley A.M."/>
            <person name="Farmer A.D."/>
            <person name="Sheridan J."/>
            <person name="Iwata A."/>
            <person name="Tuteja R."/>
            <person name="Penmetsa R.V."/>
            <person name="Wu W."/>
            <person name="Upadhyaya H.D."/>
            <person name="Yang S.P."/>
            <person name="Shah T."/>
            <person name="Saxena K.B."/>
            <person name="Michael T."/>
            <person name="McCombie W.R."/>
            <person name="Yang B."/>
            <person name="Zhang G."/>
            <person name="Yang H."/>
            <person name="Wang J."/>
            <person name="Spillane C."/>
            <person name="Cook D.R."/>
            <person name="May G.D."/>
            <person name="Xu X."/>
            <person name="Jackson S.A."/>
        </authorList>
    </citation>
    <scope>NUCLEOTIDE SEQUENCE [LARGE SCALE GENOMIC DNA]</scope>
    <source>
        <strain evidence="2">cv. Asha</strain>
    </source>
</reference>
<dbReference type="EMBL" id="CM003608">
    <property type="protein sequence ID" value="KYP65941.1"/>
    <property type="molecule type" value="Genomic_DNA"/>
</dbReference>
<protein>
    <submittedName>
        <fullName evidence="1">Phospholipid-transporting ATPase 3</fullName>
    </submittedName>
</protein>
<keyword evidence="2" id="KW-1185">Reference proteome</keyword>
<name>A0A151TFX0_CAJCA</name>
<dbReference type="AlphaFoldDB" id="A0A151TFX0"/>
<accession>A0A151TFX0</accession>